<dbReference type="UniPathway" id="UPA00378"/>
<dbReference type="GeneID" id="14909917"/>
<dbReference type="GO" id="GO:0006487">
    <property type="term" value="P:protein N-linked glycosylation"/>
    <property type="evidence" value="ECO:0007669"/>
    <property type="project" value="TreeGrafter"/>
</dbReference>
<comment type="pathway">
    <text evidence="2 10">Protein modification; protein glycosylation.</text>
</comment>
<evidence type="ECO:0000256" key="1">
    <source>
        <dbReference type="ARBA" id="ARBA00004477"/>
    </source>
</evidence>
<dbReference type="eggNOG" id="KOG2576">
    <property type="taxonomic scope" value="Eukaryota"/>
</dbReference>
<comment type="subcellular location">
    <subcellularLocation>
        <location evidence="1 10">Endoplasmic reticulum membrane</location>
        <topology evidence="1 10">Multi-pass membrane protein</topology>
    </subcellularLocation>
</comment>
<protein>
    <recommendedName>
        <fullName evidence="10">Alpha-1,3-glucosyltransferase</fullName>
        <ecNumber evidence="10">2.4.1.-</ecNumber>
    </recommendedName>
</protein>
<dbReference type="GO" id="GO:0042283">
    <property type="term" value="F:dolichyl pyrophosphate Glc1Man9GlcNAc2 alpha-1,3-glucosyltransferase activity"/>
    <property type="evidence" value="ECO:0007669"/>
    <property type="project" value="TreeGrafter"/>
</dbReference>
<keyword evidence="12" id="KW-1185">Reference proteome</keyword>
<gene>
    <name evidence="11" type="ORF">IMG5_042060</name>
</gene>
<reference evidence="11 12" key="1">
    <citation type="submission" date="2011-07" db="EMBL/GenBank/DDBJ databases">
        <authorList>
            <person name="Coyne R."/>
            <person name="Brami D."/>
            <person name="Johnson J."/>
            <person name="Hostetler J."/>
            <person name="Hannick L."/>
            <person name="Clark T."/>
            <person name="Cassidy-Hanley D."/>
            <person name="Inman J."/>
        </authorList>
    </citation>
    <scope>NUCLEOTIDE SEQUENCE [LARGE SCALE GENOMIC DNA]</scope>
    <source>
        <strain evidence="11 12">G5</strain>
    </source>
</reference>
<feature type="transmembrane region" description="Helical" evidence="10">
    <location>
        <begin position="126"/>
        <end position="147"/>
    </location>
</feature>
<keyword evidence="7 10" id="KW-0256">Endoplasmic reticulum</keyword>
<evidence type="ECO:0000256" key="3">
    <source>
        <dbReference type="ARBA" id="ARBA00008715"/>
    </source>
</evidence>
<name>G0QM26_ICHMU</name>
<dbReference type="PANTHER" id="PTHR12413">
    <property type="entry name" value="DOLICHYL GLYCOSYLTRANSFERASE"/>
    <property type="match status" value="1"/>
</dbReference>
<evidence type="ECO:0000256" key="4">
    <source>
        <dbReference type="ARBA" id="ARBA00022676"/>
    </source>
</evidence>
<evidence type="ECO:0000256" key="10">
    <source>
        <dbReference type="RuleBase" id="RU363110"/>
    </source>
</evidence>
<dbReference type="PANTHER" id="PTHR12413:SF2">
    <property type="entry name" value="DOLICHYL PYROPHOSPHATE GLC1MAN9GLCNAC2 ALPHA-1,3-GLUCOSYLTRANSFERASE-RELATED"/>
    <property type="match status" value="1"/>
</dbReference>
<evidence type="ECO:0000256" key="9">
    <source>
        <dbReference type="ARBA" id="ARBA00023136"/>
    </source>
</evidence>
<keyword evidence="6 10" id="KW-0812">Transmembrane</keyword>
<sequence>MDYFSVFIFTSSIKLFLIPAYHSTDFYVHINWLRITHNLHLKDWYYDNLSIWTLDYPPFFAYYQLFLSYLSNFFDNQINQIVNEEYQSYNCILFLRLSVIFSEFIYAYSLYYYCKQEKKQNCIMSLFFLVFLTLLMFQQIIFIFNIMDFYKDYQF</sequence>
<organism evidence="11 12">
    <name type="scientific">Ichthyophthirius multifiliis</name>
    <name type="common">White spot disease agent</name>
    <name type="synonym">Ich</name>
    <dbReference type="NCBI Taxonomy" id="5932"/>
    <lineage>
        <taxon>Eukaryota</taxon>
        <taxon>Sar</taxon>
        <taxon>Alveolata</taxon>
        <taxon>Ciliophora</taxon>
        <taxon>Intramacronucleata</taxon>
        <taxon>Oligohymenophorea</taxon>
        <taxon>Hymenostomatida</taxon>
        <taxon>Ophryoglenina</taxon>
        <taxon>Ichthyophthirius</taxon>
    </lineage>
</organism>
<keyword evidence="9 10" id="KW-0472">Membrane</keyword>
<evidence type="ECO:0000313" key="12">
    <source>
        <dbReference type="Proteomes" id="UP000008983"/>
    </source>
</evidence>
<evidence type="ECO:0000256" key="7">
    <source>
        <dbReference type="ARBA" id="ARBA00022824"/>
    </source>
</evidence>
<evidence type="ECO:0000256" key="5">
    <source>
        <dbReference type="ARBA" id="ARBA00022679"/>
    </source>
</evidence>
<evidence type="ECO:0000256" key="2">
    <source>
        <dbReference type="ARBA" id="ARBA00004922"/>
    </source>
</evidence>
<proteinExistence type="inferred from homology"/>
<dbReference type="OMA" id="HAYCSSW"/>
<dbReference type="EC" id="2.4.1.-" evidence="10"/>
<dbReference type="STRING" id="857967.G0QM26"/>
<evidence type="ECO:0000313" key="11">
    <source>
        <dbReference type="EMBL" id="EGR33730.1"/>
    </source>
</evidence>
<keyword evidence="4 10" id="KW-0328">Glycosyltransferase</keyword>
<keyword evidence="8 10" id="KW-1133">Transmembrane helix</keyword>
<keyword evidence="5 10" id="KW-0808">Transferase</keyword>
<dbReference type="AlphaFoldDB" id="G0QM26"/>
<dbReference type="GO" id="GO:0005789">
    <property type="term" value="C:endoplasmic reticulum membrane"/>
    <property type="evidence" value="ECO:0007669"/>
    <property type="project" value="UniProtKB-SubCell"/>
</dbReference>
<dbReference type="InParanoid" id="G0QM26"/>
<accession>G0QM26</accession>
<dbReference type="EMBL" id="GL983360">
    <property type="protein sequence ID" value="EGR33730.1"/>
    <property type="molecule type" value="Genomic_DNA"/>
</dbReference>
<comment type="caution">
    <text evidence="10">Lacks conserved residue(s) required for the propagation of feature annotation.</text>
</comment>
<dbReference type="Pfam" id="PF03155">
    <property type="entry name" value="Alg6_Alg8"/>
    <property type="match status" value="1"/>
</dbReference>
<feature type="transmembrane region" description="Helical" evidence="10">
    <location>
        <begin position="93"/>
        <end position="114"/>
    </location>
</feature>
<dbReference type="RefSeq" id="XP_004037716.1">
    <property type="nucleotide sequence ID" value="XM_004037668.1"/>
</dbReference>
<dbReference type="Proteomes" id="UP000008983">
    <property type="component" value="Unassembled WGS sequence"/>
</dbReference>
<evidence type="ECO:0000256" key="6">
    <source>
        <dbReference type="ARBA" id="ARBA00022692"/>
    </source>
</evidence>
<dbReference type="InterPro" id="IPR004856">
    <property type="entry name" value="Glyco_trans_ALG6/ALG8"/>
</dbReference>
<comment type="similarity">
    <text evidence="3 10">Belongs to the ALG6/ALG8 glucosyltransferase family.</text>
</comment>
<evidence type="ECO:0000256" key="8">
    <source>
        <dbReference type="ARBA" id="ARBA00022989"/>
    </source>
</evidence>
<dbReference type="OrthoDB" id="1689333at2759"/>